<comment type="caution">
    <text evidence="1">The sequence shown here is derived from an EMBL/GenBank/DDBJ whole genome shotgun (WGS) entry which is preliminary data.</text>
</comment>
<accession>A0A0F9E7Z7</accession>
<reference evidence="1" key="1">
    <citation type="journal article" date="2015" name="Nature">
        <title>Complex archaea that bridge the gap between prokaryotes and eukaryotes.</title>
        <authorList>
            <person name="Spang A."/>
            <person name="Saw J.H."/>
            <person name="Jorgensen S.L."/>
            <person name="Zaremba-Niedzwiedzka K."/>
            <person name="Martijn J."/>
            <person name="Lind A.E."/>
            <person name="van Eijk R."/>
            <person name="Schleper C."/>
            <person name="Guy L."/>
            <person name="Ettema T.J."/>
        </authorList>
    </citation>
    <scope>NUCLEOTIDE SEQUENCE</scope>
</reference>
<gene>
    <name evidence="1" type="ORF">LCGC14_2186170</name>
</gene>
<dbReference type="AlphaFoldDB" id="A0A0F9E7Z7"/>
<dbReference type="EMBL" id="LAZR01028521">
    <property type="protein sequence ID" value="KKL62341.1"/>
    <property type="molecule type" value="Genomic_DNA"/>
</dbReference>
<proteinExistence type="predicted"/>
<protein>
    <submittedName>
        <fullName evidence="1">Uncharacterized protein</fullName>
    </submittedName>
</protein>
<organism evidence="1">
    <name type="scientific">marine sediment metagenome</name>
    <dbReference type="NCBI Taxonomy" id="412755"/>
    <lineage>
        <taxon>unclassified sequences</taxon>
        <taxon>metagenomes</taxon>
        <taxon>ecological metagenomes</taxon>
    </lineage>
</organism>
<name>A0A0F9E7Z7_9ZZZZ</name>
<evidence type="ECO:0000313" key="1">
    <source>
        <dbReference type="EMBL" id="KKL62341.1"/>
    </source>
</evidence>
<sequence>MFEGWIFVAFHPFLERSLIERTGNFVERRPILDTNCQIVSFKDFSELAVELIKLIKPYQGILNNSSKFSGIEMVTKLISSMAEDSPTLVTRMMALLYGKELGDIVEELKDKSGLEVATILTKGFVVNPIPDLIESGFALGLLDRGWIDA</sequence>